<evidence type="ECO:0000313" key="2">
    <source>
        <dbReference type="EMBL" id="KAJ8892684.1"/>
    </source>
</evidence>
<dbReference type="EMBL" id="JARBHB010000002">
    <property type="protein sequence ID" value="KAJ8892684.1"/>
    <property type="molecule type" value="Genomic_DNA"/>
</dbReference>
<evidence type="ECO:0000256" key="1">
    <source>
        <dbReference type="SAM" id="MobiDB-lite"/>
    </source>
</evidence>
<protein>
    <submittedName>
        <fullName evidence="2">Uncharacterized protein</fullName>
    </submittedName>
</protein>
<proteinExistence type="predicted"/>
<feature type="region of interest" description="Disordered" evidence="1">
    <location>
        <begin position="20"/>
        <end position="75"/>
    </location>
</feature>
<comment type="caution">
    <text evidence="2">The sequence shown here is derived from an EMBL/GenBank/DDBJ whole genome shotgun (WGS) entry which is preliminary data.</text>
</comment>
<keyword evidence="3" id="KW-1185">Reference proteome</keyword>
<organism evidence="2 3">
    <name type="scientific">Dryococelus australis</name>
    <dbReference type="NCBI Taxonomy" id="614101"/>
    <lineage>
        <taxon>Eukaryota</taxon>
        <taxon>Metazoa</taxon>
        <taxon>Ecdysozoa</taxon>
        <taxon>Arthropoda</taxon>
        <taxon>Hexapoda</taxon>
        <taxon>Insecta</taxon>
        <taxon>Pterygota</taxon>
        <taxon>Neoptera</taxon>
        <taxon>Polyneoptera</taxon>
        <taxon>Phasmatodea</taxon>
        <taxon>Verophasmatodea</taxon>
        <taxon>Anareolatae</taxon>
        <taxon>Phasmatidae</taxon>
        <taxon>Eurycanthinae</taxon>
        <taxon>Dryococelus</taxon>
    </lineage>
</organism>
<sequence>MYGACVPYLTTLVNFALTLQNPSSNEESDVSDGSEDDYIPEEVQKSDKESSGTNTDEDVTRRMKKTMVVRPFQSQ</sequence>
<feature type="compositionally biased region" description="Acidic residues" evidence="1">
    <location>
        <begin position="26"/>
        <end position="40"/>
    </location>
</feature>
<name>A0ABQ9I7P9_9NEOP</name>
<evidence type="ECO:0000313" key="3">
    <source>
        <dbReference type="Proteomes" id="UP001159363"/>
    </source>
</evidence>
<accession>A0ABQ9I7P9</accession>
<gene>
    <name evidence="2" type="ORF">PR048_005265</name>
</gene>
<reference evidence="2 3" key="1">
    <citation type="submission" date="2023-02" db="EMBL/GenBank/DDBJ databases">
        <title>LHISI_Scaffold_Assembly.</title>
        <authorList>
            <person name="Stuart O.P."/>
            <person name="Cleave R."/>
            <person name="Magrath M.J.L."/>
            <person name="Mikheyev A.S."/>
        </authorList>
    </citation>
    <scope>NUCLEOTIDE SEQUENCE [LARGE SCALE GENOMIC DNA]</scope>
    <source>
        <strain evidence="2">Daus_M_001</strain>
        <tissue evidence="2">Leg muscle</tissue>
    </source>
</reference>
<dbReference type="Proteomes" id="UP001159363">
    <property type="component" value="Chromosome 2"/>
</dbReference>